<organism evidence="2 3">
    <name type="scientific">Collibacillus ludicampi</name>
    <dbReference type="NCBI Taxonomy" id="2771369"/>
    <lineage>
        <taxon>Bacteria</taxon>
        <taxon>Bacillati</taxon>
        <taxon>Bacillota</taxon>
        <taxon>Bacilli</taxon>
        <taxon>Bacillales</taxon>
        <taxon>Alicyclobacillaceae</taxon>
        <taxon>Collibacillus</taxon>
    </lineage>
</organism>
<keyword evidence="3" id="KW-1185">Reference proteome</keyword>
<dbReference type="RefSeq" id="WP_282199555.1">
    <property type="nucleotide sequence ID" value="NZ_BOQE01000001.1"/>
</dbReference>
<name>A0AAV4LF52_9BACL</name>
<accession>A0AAV4LF52</accession>
<comment type="caution">
    <text evidence="2">The sequence shown here is derived from an EMBL/GenBank/DDBJ whole genome shotgun (WGS) entry which is preliminary data.</text>
</comment>
<sequence>MDEHLDRLIDAIVEKTGKDREDVERMVGRITQIMGATGRLVGASRFAGRMIARGWRGGKPLVKRFRHFLAKRTLDPQWMMTPPEAKNNGKGDRWKIGGMRQVSRKRGATSREHTASSRHQTDPNGKTALLLRSDGRTHTNRFGKRAAEPKRSGNPWLTPALRKSFHSRRLLE</sequence>
<reference evidence="2" key="1">
    <citation type="journal article" date="2023" name="Int. J. Syst. Evol. Microbiol.">
        <title>Collibacillus ludicampi gen. nov., sp. nov., a new soil bacterium of the family Alicyclobacillaceae.</title>
        <authorList>
            <person name="Jojima T."/>
            <person name="Ioku Y."/>
            <person name="Fukuta Y."/>
            <person name="Shirasaka N."/>
            <person name="Matsumura Y."/>
            <person name="Mori M."/>
        </authorList>
    </citation>
    <scope>NUCLEOTIDE SEQUENCE</scope>
    <source>
        <strain evidence="2">TP075</strain>
    </source>
</reference>
<gene>
    <name evidence="2" type="ORF">DNHGIG_20030</name>
</gene>
<dbReference type="AlphaFoldDB" id="A0AAV4LF52"/>
<evidence type="ECO:0008006" key="4">
    <source>
        <dbReference type="Google" id="ProtNLM"/>
    </source>
</evidence>
<feature type="compositionally biased region" description="Basic and acidic residues" evidence="1">
    <location>
        <begin position="109"/>
        <end position="121"/>
    </location>
</feature>
<evidence type="ECO:0000313" key="2">
    <source>
        <dbReference type="EMBL" id="GIM46454.1"/>
    </source>
</evidence>
<evidence type="ECO:0000313" key="3">
    <source>
        <dbReference type="Proteomes" id="UP001057291"/>
    </source>
</evidence>
<dbReference type="EMBL" id="BOQE01000001">
    <property type="protein sequence ID" value="GIM46454.1"/>
    <property type="molecule type" value="Genomic_DNA"/>
</dbReference>
<protein>
    <recommendedName>
        <fullName evidence="4">Phage protein</fullName>
    </recommendedName>
</protein>
<evidence type="ECO:0000256" key="1">
    <source>
        <dbReference type="SAM" id="MobiDB-lite"/>
    </source>
</evidence>
<proteinExistence type="predicted"/>
<feature type="region of interest" description="Disordered" evidence="1">
    <location>
        <begin position="100"/>
        <end position="158"/>
    </location>
</feature>
<dbReference type="Proteomes" id="UP001057291">
    <property type="component" value="Unassembled WGS sequence"/>
</dbReference>